<dbReference type="Proteomes" id="UP001211420">
    <property type="component" value="Unassembled WGS sequence"/>
</dbReference>
<dbReference type="EMBL" id="JAKHPW010000001">
    <property type="protein sequence ID" value="MCZ3621363.1"/>
    <property type="molecule type" value="Genomic_DNA"/>
</dbReference>
<evidence type="ECO:0000313" key="2">
    <source>
        <dbReference type="Proteomes" id="UP001211420"/>
    </source>
</evidence>
<evidence type="ECO:0000313" key="1">
    <source>
        <dbReference type="EMBL" id="MCZ3621363.1"/>
    </source>
</evidence>
<gene>
    <name evidence="1" type="ORF">L2772_00590</name>
</gene>
<comment type="caution">
    <text evidence="1">The sequence shown here is derived from an EMBL/GenBank/DDBJ whole genome shotgun (WGS) entry which is preliminary data.</text>
</comment>
<keyword evidence="2" id="KW-1185">Reference proteome</keyword>
<accession>A0ABT4JZR1</accession>
<protein>
    <recommendedName>
        <fullName evidence="3">DUF771 domain-containing protein</fullName>
    </recommendedName>
</protein>
<evidence type="ECO:0008006" key="3">
    <source>
        <dbReference type="Google" id="ProtNLM"/>
    </source>
</evidence>
<organism evidence="1 2">
    <name type="scientific">Lactobacillus mulieris</name>
    <dbReference type="NCBI Taxonomy" id="2508708"/>
    <lineage>
        <taxon>Bacteria</taxon>
        <taxon>Bacillati</taxon>
        <taxon>Bacillota</taxon>
        <taxon>Bacilli</taxon>
        <taxon>Lactobacillales</taxon>
        <taxon>Lactobacillaceae</taxon>
        <taxon>Lactobacillus</taxon>
    </lineage>
</organism>
<name>A0ABT4JZR1_9LACO</name>
<dbReference type="RefSeq" id="WP_265666490.1">
    <property type="nucleotide sequence ID" value="NZ_JAKHKO010000001.1"/>
</dbReference>
<proteinExistence type="predicted"/>
<reference evidence="1 2" key="1">
    <citation type="submission" date="2022-01" db="EMBL/GenBank/DDBJ databases">
        <title>VMRC isolate genome collection.</title>
        <authorList>
            <person name="France M."/>
            <person name="Rutt L."/>
            <person name="Humphrys M."/>
            <person name="Ravel J."/>
        </authorList>
    </citation>
    <scope>NUCLEOTIDE SEQUENCE [LARGE SCALE GENOMIC DNA]</scope>
    <source>
        <strain evidence="1 2">C0172B4</strain>
    </source>
</reference>
<sequence>MSNERLFLFKFLSVYSMPLSIVLDKWDFDIASDVKKWAVMEYGDSISFLNGRVPYVIYCTTEGVWINHDNNQLLFSWEKLKTFQIPNLFEED</sequence>